<dbReference type="EMBL" id="CR936257">
    <property type="protein sequence ID" value="CAI48803.1"/>
    <property type="molecule type" value="Genomic_DNA"/>
</dbReference>
<evidence type="ECO:0000313" key="1">
    <source>
        <dbReference type="EMBL" id="CAI48803.1"/>
    </source>
</evidence>
<dbReference type="KEGG" id="nph:NP_1424A"/>
<proteinExistence type="predicted"/>
<dbReference type="OrthoDB" id="26676at2157"/>
<name>A0A1U7EUX7_NATPD</name>
<dbReference type="GeneID" id="3701146"/>
<organism evidence="1 2">
    <name type="scientific">Natronomonas pharaonis (strain ATCC 35678 / DSM 2160 / CIP 103997 / JCM 8858 / NBRC 14720 / NCIMB 2260 / Gabara)</name>
    <name type="common">Halobacterium pharaonis</name>
    <dbReference type="NCBI Taxonomy" id="348780"/>
    <lineage>
        <taxon>Archaea</taxon>
        <taxon>Methanobacteriati</taxon>
        <taxon>Methanobacteriota</taxon>
        <taxon>Stenosarchaea group</taxon>
        <taxon>Halobacteria</taxon>
        <taxon>Halobacteriales</taxon>
        <taxon>Natronomonadaceae</taxon>
        <taxon>Natronomonas</taxon>
    </lineage>
</organism>
<dbReference type="AlphaFoldDB" id="A0A1U7EUX7"/>
<dbReference type="InterPro" id="IPR011604">
    <property type="entry name" value="PDDEXK-like_dom_sf"/>
</dbReference>
<evidence type="ECO:0000313" key="2">
    <source>
        <dbReference type="Proteomes" id="UP000002698"/>
    </source>
</evidence>
<dbReference type="STRING" id="348780.NP_1424A"/>
<dbReference type="RefSeq" id="WP_011322438.1">
    <property type="nucleotide sequence ID" value="NC_007426.1"/>
</dbReference>
<gene>
    <name evidence="1" type="ordered locus">NP_1424A</name>
</gene>
<dbReference type="Proteomes" id="UP000002698">
    <property type="component" value="Chromosome"/>
</dbReference>
<keyword evidence="2" id="KW-1185">Reference proteome</keyword>
<reference evidence="1 2" key="1">
    <citation type="journal article" date="2005" name="Genome Res.">
        <title>Living with two extremes: conclusions from the genome sequence of Natronomonas pharaonis.</title>
        <authorList>
            <person name="Falb M."/>
            <person name="Pfeiffer F."/>
            <person name="Palm P."/>
            <person name="Rodewald K."/>
            <person name="Hickmann V."/>
            <person name="Tittor J."/>
            <person name="Oesterhelt D."/>
        </authorList>
    </citation>
    <scope>NUCLEOTIDE SEQUENCE [LARGE SCALE GENOMIC DNA]</scope>
    <source>
        <strain evidence="2">ATCC 35678 / DSM 2160 / CIP 103997 / JCM 8858 / NBRC 14720 / NCIMB 2260 / Gabara</strain>
    </source>
</reference>
<accession>A0A1U7EUX7</accession>
<dbReference type="eggNOG" id="arCOG00800">
    <property type="taxonomic scope" value="Archaea"/>
</dbReference>
<dbReference type="EnsemblBacteria" id="CAI48803">
    <property type="protein sequence ID" value="CAI48803"/>
    <property type="gene ID" value="NP_1424A"/>
</dbReference>
<dbReference type="Gene3D" id="3.90.320.10">
    <property type="match status" value="1"/>
</dbReference>
<dbReference type="HOGENOM" id="CLU_088481_0_0_2"/>
<protein>
    <submittedName>
        <fullName evidence="1">DUF83 domain protein</fullName>
    </submittedName>
</protein>
<sequence>MEAFTDLATAAFCPRKLYYRRKHDDATPPDDVAATRNLAFRYSSLLNAESSLDAEPVVPEPSAYREALRRQRQRLDRWPDLVDPPSTRVFLSGKDAHGIAHKVLESPPAPAIVSTGKPPENGVWKPHSVRATAAAKALSWERQQPVETAYVEYPAFGDIRKVRMTTRRKATYRKALNTAESIDGPPPRLKNDNRCQTCEYADECGTRTRSLRSRLSRSR</sequence>